<feature type="compositionally biased region" description="Basic and acidic residues" evidence="1">
    <location>
        <begin position="116"/>
        <end position="127"/>
    </location>
</feature>
<feature type="compositionally biased region" description="Polar residues" evidence="1">
    <location>
        <begin position="270"/>
        <end position="282"/>
    </location>
</feature>
<organism evidence="2 3">
    <name type="scientific">Emydomyces testavorans</name>
    <dbReference type="NCBI Taxonomy" id="2070801"/>
    <lineage>
        <taxon>Eukaryota</taxon>
        <taxon>Fungi</taxon>
        <taxon>Dikarya</taxon>
        <taxon>Ascomycota</taxon>
        <taxon>Pezizomycotina</taxon>
        <taxon>Eurotiomycetes</taxon>
        <taxon>Eurotiomycetidae</taxon>
        <taxon>Onygenales</taxon>
        <taxon>Nannizziopsiaceae</taxon>
        <taxon>Emydomyces</taxon>
    </lineage>
</organism>
<feature type="compositionally biased region" description="Basic and acidic residues" evidence="1">
    <location>
        <begin position="316"/>
        <end position="334"/>
    </location>
</feature>
<keyword evidence="3" id="KW-1185">Reference proteome</keyword>
<dbReference type="AlphaFoldDB" id="A0AAF0DLC5"/>
<proteinExistence type="predicted"/>
<evidence type="ECO:0000256" key="1">
    <source>
        <dbReference type="SAM" id="MobiDB-lite"/>
    </source>
</evidence>
<feature type="compositionally biased region" description="Basic and acidic residues" evidence="1">
    <location>
        <begin position="177"/>
        <end position="187"/>
    </location>
</feature>
<evidence type="ECO:0000313" key="3">
    <source>
        <dbReference type="Proteomes" id="UP001219355"/>
    </source>
</evidence>
<sequence>MYATVSAARSRPPAPIVEDEVESLLHEVFEDGSAVNVKQDDVPVLSKGSADQFPILIPVEVTEPFPALAESNVNKECNVEIKVTQVKTETLTSPGTPRRTSSTSSSKSRKKANRVRFVEPEGDDKKWKGQPGLDPSVPQVHGPMTDVLGDVEYLPLPSKYNADLSDDQGYDAYQRSSRFERNQEPRASRRHSRRPPGDFDDVEDRQHTSRPLSWNTWDAERGGDTARTRERAPEWHSDDEISSYRGTHYKQWREPSQIVTGRVPREASPVRSSSQRLNTTNRCIAGPGSRVSNDTVSSSTRRRSSTLNGAINLTTRYDKKGRETNDSSRRERSRPPTSRGASNSLSTRRNDGAHYPVDSHAFTLSPCPRSIAMTSYRDWYTIIGLTHLDICPSCVMQLETTRFRHLLIPSIPKPIDTKVRCSLSQPWARLALVQTMKLGLNHLELLYQVTQPLSSCQPCPGRVPSLQPWYRPLDFETGRTAPDFNACSACFRNLCILMPSLRESFQPSPHVQERICDLRTDSTRFIQYLDLLDSAVTRSYDNPRRYIDLRDFIRYAKRKSMIYDCPRDHVVVGAWHYIPELPEFTICEDCYDDVVWPVSNEPIANRISRSLQPVRGPDVARGGRPASCYLSSPRMRTKFREAVRLGDFGYLRSVVLRRYDAETRFRERKRLLLEDVARGYDRDMELRRNAEEWKRSE</sequence>
<gene>
    <name evidence="2" type="ORF">PRK78_006403</name>
</gene>
<feature type="compositionally biased region" description="Low complexity" evidence="1">
    <location>
        <begin position="92"/>
        <end position="106"/>
    </location>
</feature>
<feature type="region of interest" description="Disordered" evidence="1">
    <location>
        <begin position="88"/>
        <end position="144"/>
    </location>
</feature>
<feature type="compositionally biased region" description="Basic and acidic residues" evidence="1">
    <location>
        <begin position="218"/>
        <end position="239"/>
    </location>
</feature>
<evidence type="ECO:0000313" key="2">
    <source>
        <dbReference type="EMBL" id="WEW60915.1"/>
    </source>
</evidence>
<reference evidence="2" key="1">
    <citation type="submission" date="2023-03" db="EMBL/GenBank/DDBJ databases">
        <title>Emydomyces testavorans Genome Sequence.</title>
        <authorList>
            <person name="Hoyer L."/>
        </authorList>
    </citation>
    <scope>NUCLEOTIDE SEQUENCE</scope>
    <source>
        <strain evidence="2">16-2883</strain>
    </source>
</reference>
<dbReference type="Proteomes" id="UP001219355">
    <property type="component" value="Chromosome 4"/>
</dbReference>
<name>A0AAF0DLC5_9EURO</name>
<dbReference type="EMBL" id="CP120630">
    <property type="protein sequence ID" value="WEW60915.1"/>
    <property type="molecule type" value="Genomic_DNA"/>
</dbReference>
<protein>
    <submittedName>
        <fullName evidence="2">Uncharacterized protein</fullName>
    </submittedName>
</protein>
<feature type="compositionally biased region" description="Low complexity" evidence="1">
    <location>
        <begin position="289"/>
        <end position="299"/>
    </location>
</feature>
<feature type="region of interest" description="Disordered" evidence="1">
    <location>
        <begin position="175"/>
        <end position="352"/>
    </location>
</feature>
<accession>A0AAF0DLC5</accession>